<comment type="caution">
    <text evidence="2">The sequence shown here is derived from an EMBL/GenBank/DDBJ whole genome shotgun (WGS) entry which is preliminary data.</text>
</comment>
<dbReference type="InterPro" id="IPR010982">
    <property type="entry name" value="Lambda_DNA-bd_dom_sf"/>
</dbReference>
<dbReference type="PROSITE" id="PS50943">
    <property type="entry name" value="HTH_CROC1"/>
    <property type="match status" value="1"/>
</dbReference>
<dbReference type="Pfam" id="PF01381">
    <property type="entry name" value="HTH_3"/>
    <property type="match status" value="1"/>
</dbReference>
<dbReference type="InterPro" id="IPR001387">
    <property type="entry name" value="Cro/C1-type_HTH"/>
</dbReference>
<feature type="domain" description="HTH cro/C1-type" evidence="1">
    <location>
        <begin position="12"/>
        <end position="67"/>
    </location>
</feature>
<sequence>MEHDCRHIPNRLRHYRKLCGYTQKDVAILLNLGSTARISLWERGLTYPSAINLIKLSVIYRTIVNELYYDHWVEFKEDIAMKKPE</sequence>
<dbReference type="GO" id="GO:0003677">
    <property type="term" value="F:DNA binding"/>
    <property type="evidence" value="ECO:0007669"/>
    <property type="project" value="InterPro"/>
</dbReference>
<dbReference type="SUPFAM" id="SSF47413">
    <property type="entry name" value="lambda repressor-like DNA-binding domains"/>
    <property type="match status" value="1"/>
</dbReference>
<reference evidence="2" key="1">
    <citation type="submission" date="2019-10" db="EMBL/GenBank/DDBJ databases">
        <title>Draft genome sequence of Panacibacter sp. KCS-6.</title>
        <authorList>
            <person name="Yim K.J."/>
        </authorList>
    </citation>
    <scope>NUCLEOTIDE SEQUENCE</scope>
    <source>
        <strain evidence="2">KCS-6</strain>
    </source>
</reference>
<dbReference type="SMART" id="SM00530">
    <property type="entry name" value="HTH_XRE"/>
    <property type="match status" value="1"/>
</dbReference>
<gene>
    <name evidence="2" type="ORF">GD597_00305</name>
</gene>
<dbReference type="RefSeq" id="WP_171605795.1">
    <property type="nucleotide sequence ID" value="NZ_WHPF01000001.1"/>
</dbReference>
<protein>
    <submittedName>
        <fullName evidence="2">Helix-turn-helix domain-containing protein</fullName>
    </submittedName>
</protein>
<name>A0A8J8FAA8_9BACT</name>
<evidence type="ECO:0000313" key="3">
    <source>
        <dbReference type="Proteomes" id="UP000598971"/>
    </source>
</evidence>
<keyword evidence="3" id="KW-1185">Reference proteome</keyword>
<proteinExistence type="predicted"/>
<dbReference type="AlphaFoldDB" id="A0A8J8FAA8"/>
<organism evidence="2 3">
    <name type="scientific">Limnovirga soli</name>
    <dbReference type="NCBI Taxonomy" id="2656915"/>
    <lineage>
        <taxon>Bacteria</taxon>
        <taxon>Pseudomonadati</taxon>
        <taxon>Bacteroidota</taxon>
        <taxon>Chitinophagia</taxon>
        <taxon>Chitinophagales</taxon>
        <taxon>Chitinophagaceae</taxon>
        <taxon>Limnovirga</taxon>
    </lineage>
</organism>
<evidence type="ECO:0000259" key="1">
    <source>
        <dbReference type="PROSITE" id="PS50943"/>
    </source>
</evidence>
<dbReference type="Proteomes" id="UP000598971">
    <property type="component" value="Unassembled WGS sequence"/>
</dbReference>
<evidence type="ECO:0000313" key="2">
    <source>
        <dbReference type="EMBL" id="NNV53877.1"/>
    </source>
</evidence>
<dbReference type="Gene3D" id="1.10.260.40">
    <property type="entry name" value="lambda repressor-like DNA-binding domains"/>
    <property type="match status" value="1"/>
</dbReference>
<dbReference type="EMBL" id="WHPF01000001">
    <property type="protein sequence ID" value="NNV53877.1"/>
    <property type="molecule type" value="Genomic_DNA"/>
</dbReference>
<dbReference type="CDD" id="cd00093">
    <property type="entry name" value="HTH_XRE"/>
    <property type="match status" value="1"/>
</dbReference>
<accession>A0A8J8FAA8</accession>